<accession>A0A5B0KIV4</accession>
<organism evidence="1 2">
    <name type="scientific">Azospirillum argentinense</name>
    <dbReference type="NCBI Taxonomy" id="2970906"/>
    <lineage>
        <taxon>Bacteria</taxon>
        <taxon>Pseudomonadati</taxon>
        <taxon>Pseudomonadota</taxon>
        <taxon>Alphaproteobacteria</taxon>
        <taxon>Rhodospirillales</taxon>
        <taxon>Azospirillaceae</taxon>
        <taxon>Azospirillum</taxon>
    </lineage>
</organism>
<proteinExistence type="predicted"/>
<dbReference type="EMBL" id="VEWN01000026">
    <property type="protein sequence ID" value="KAA1052512.1"/>
    <property type="molecule type" value="Genomic_DNA"/>
</dbReference>
<name>A0A5B0KIV4_9PROT</name>
<evidence type="ECO:0000313" key="2">
    <source>
        <dbReference type="Proteomes" id="UP000325333"/>
    </source>
</evidence>
<gene>
    <name evidence="1" type="ORF">FH063_004238</name>
</gene>
<protein>
    <submittedName>
        <fullName evidence="1">Uncharacterized protein</fullName>
    </submittedName>
</protein>
<reference evidence="1 2" key="1">
    <citation type="submission" date="2019-07" db="EMBL/GenBank/DDBJ databases">
        <title>Genome sequencing of the stress-tolerant strain Azospirillum brasilense Az19.</title>
        <authorList>
            <person name="Maroniche G.A."/>
            <person name="Garcia J.E."/>
            <person name="Pagnussat L."/>
            <person name="Amenta M."/>
            <person name="Creus C.M."/>
        </authorList>
    </citation>
    <scope>NUCLEOTIDE SEQUENCE [LARGE SCALE GENOMIC DNA]</scope>
    <source>
        <strain evidence="1 2">Az19</strain>
    </source>
</reference>
<dbReference type="Proteomes" id="UP000325333">
    <property type="component" value="Unassembled WGS sequence"/>
</dbReference>
<dbReference type="AlphaFoldDB" id="A0A5B0KIV4"/>
<comment type="caution">
    <text evidence="1">The sequence shown here is derived from an EMBL/GenBank/DDBJ whole genome shotgun (WGS) entry which is preliminary data.</text>
</comment>
<evidence type="ECO:0000313" key="1">
    <source>
        <dbReference type="EMBL" id="KAA1052512.1"/>
    </source>
</evidence>
<sequence>MFFPSASFPLPSGERVRVRGMGFCRTYRSRETPSPSPLPRGERVFLTLR</sequence>